<sequence>MLHLFVNQFLKIEMNFKWKCLPDEVLKMIYAVSTNLSYYINLKTNLENQINEEIESMDFDADSDHENVKTFLQNSMITEQEQSAILLAQKLKSLGCK</sequence>
<proteinExistence type="predicted"/>
<reference evidence="1 2" key="1">
    <citation type="journal article" date="2018" name="PLoS ONE">
        <title>Genome analysis of a novel Group I alphabaculovirus obtained from Oxyplax ochracea.</title>
        <authorList>
            <person name="Wang J."/>
            <person name="Hou D."/>
            <person name="Wang Q."/>
            <person name="Kuang W."/>
            <person name="Zhang L."/>
            <person name="Li J."/>
            <person name="Shen S."/>
            <person name="Deng F."/>
            <person name="Wang H."/>
            <person name="Hu Z."/>
            <person name="Wang M."/>
        </authorList>
    </citation>
    <scope>NUCLEOTIDE SEQUENCE [LARGE SCALE GENOMIC DNA]</scope>
    <source>
        <strain evidence="1">435</strain>
    </source>
</reference>
<protein>
    <submittedName>
        <fullName evidence="1">Trax-like protein</fullName>
    </submittedName>
</protein>
<evidence type="ECO:0000313" key="1">
    <source>
        <dbReference type="EMBL" id="AVA31185.1"/>
    </source>
</evidence>
<dbReference type="Pfam" id="PF17601">
    <property type="entry name" value="DUF5497"/>
    <property type="match status" value="1"/>
</dbReference>
<dbReference type="EMBL" id="MF143631">
    <property type="protein sequence ID" value="AVA31185.1"/>
    <property type="molecule type" value="Genomic_DNA"/>
</dbReference>
<accession>A0A2L0WU67</accession>
<evidence type="ECO:0000313" key="2">
    <source>
        <dbReference type="Proteomes" id="UP000297028"/>
    </source>
</evidence>
<dbReference type="Proteomes" id="UP000297028">
    <property type="component" value="Segment"/>
</dbReference>
<name>A0A2L0WU67_9ABAC</name>
<gene>
    <name evidence="1" type="ORF">Oxoc_ORF86</name>
</gene>
<dbReference type="InterPro" id="IPR020312">
    <property type="entry name" value="DUF5497"/>
</dbReference>
<organism evidence="1 2">
    <name type="scientific">Oxyplax ochracea nucleopolyhedrovirus</name>
    <dbReference type="NCBI Taxonomy" id="2083176"/>
    <lineage>
        <taxon>Viruses</taxon>
        <taxon>Viruses incertae sedis</taxon>
        <taxon>Naldaviricetes</taxon>
        <taxon>Lefavirales</taxon>
        <taxon>Baculoviridae</taxon>
        <taxon>Alphabaculovirus</taxon>
        <taxon>Alphabaculovirus oxochraceae</taxon>
    </lineage>
</organism>
<keyword evidence="2" id="KW-1185">Reference proteome</keyword>